<dbReference type="InterPro" id="IPR002018">
    <property type="entry name" value="CarbesteraseB"/>
</dbReference>
<evidence type="ECO:0000313" key="4">
    <source>
        <dbReference type="EMBL" id="KAK2169740.1"/>
    </source>
</evidence>
<protein>
    <recommendedName>
        <fullName evidence="3">Carboxylesterase type B domain-containing protein</fullName>
    </recommendedName>
</protein>
<sequence length="617" mass="69066">MCIYLATESAAAEKKPIVQTTKGRVAGRRIEHQIGSVTAFFGIPYARAPKGDLRFVGPKPAQPWTGVRDAGKPGPSCHQSMDKLKQLYPAEELSKLSFDEDCLNLNVFIPGVGDIGDKDPLAVMVWFAGRTLDTAAPNMEQPYALSSRGNIVVVTVNYRVGVLGYYTSGTDTVRGNLAFLDQQMALRWVQDNIEKFSGDKRRVTIAGEEAGARAVSLHVISPTSTGLFSKAISFGAAMTQKYVPRPENVTKLSAAFAKSIGCYRSEPTDIVKCIRNKSVKEITSVEVTFPVVVDGIFLTDDPYQLWNGSIASPVNYLIGCTNYVLAIDRAKKARTNAPKMTYPEVRPYIKWIMEAEGYPPNTTDDGKAVYWAVEDQYFPFFSNEAAIFNGFVKIRIDTDCAAPAARIASFMLAANRKTYLYEFERRSSRQAARGLIAMAPAWYAIGNVDMANASLVDPKDAQLSDDIITMISTFVRRGFPIWVDRKASPPQTKMWPVFDPRNDQSYAALNVDFDVHDFRTRPKSRAMSFWNILLPALVDQIKMAPEPSTVVIKSNEDMIFNKRTMMYILIFLVVLCIVLFFGMLGGFFLCYDARRQLKTKKKYKEEEENKYSETIDY</sequence>
<dbReference type="InterPro" id="IPR051093">
    <property type="entry name" value="Neuroligin/BSAL"/>
</dbReference>
<dbReference type="Proteomes" id="UP001208570">
    <property type="component" value="Unassembled WGS sequence"/>
</dbReference>
<organism evidence="4 5">
    <name type="scientific">Paralvinella palmiformis</name>
    <dbReference type="NCBI Taxonomy" id="53620"/>
    <lineage>
        <taxon>Eukaryota</taxon>
        <taxon>Metazoa</taxon>
        <taxon>Spiralia</taxon>
        <taxon>Lophotrochozoa</taxon>
        <taxon>Annelida</taxon>
        <taxon>Polychaeta</taxon>
        <taxon>Sedentaria</taxon>
        <taxon>Canalipalpata</taxon>
        <taxon>Terebellida</taxon>
        <taxon>Terebelliformia</taxon>
        <taxon>Alvinellidae</taxon>
        <taxon>Paralvinella</taxon>
    </lineage>
</organism>
<evidence type="ECO:0000256" key="2">
    <source>
        <dbReference type="SAM" id="Phobius"/>
    </source>
</evidence>
<keyword evidence="2" id="KW-0472">Membrane</keyword>
<gene>
    <name evidence="4" type="ORF">LSH36_7g07042</name>
</gene>
<dbReference type="AlphaFoldDB" id="A0AAD9KFC4"/>
<keyword evidence="5" id="KW-1185">Reference proteome</keyword>
<dbReference type="SUPFAM" id="SSF53474">
    <property type="entry name" value="alpha/beta-Hydrolases"/>
    <property type="match status" value="1"/>
</dbReference>
<accession>A0AAD9KFC4</accession>
<feature type="domain" description="Carboxylesterase type B" evidence="3">
    <location>
        <begin position="15"/>
        <end position="530"/>
    </location>
</feature>
<keyword evidence="2" id="KW-0812">Transmembrane</keyword>
<dbReference type="EMBL" id="JAODUP010000007">
    <property type="protein sequence ID" value="KAK2169740.1"/>
    <property type="molecule type" value="Genomic_DNA"/>
</dbReference>
<evidence type="ECO:0000259" key="3">
    <source>
        <dbReference type="Pfam" id="PF00135"/>
    </source>
</evidence>
<comment type="caution">
    <text evidence="4">The sequence shown here is derived from an EMBL/GenBank/DDBJ whole genome shotgun (WGS) entry which is preliminary data.</text>
</comment>
<dbReference type="Pfam" id="PF00135">
    <property type="entry name" value="COesterase"/>
    <property type="match status" value="1"/>
</dbReference>
<evidence type="ECO:0000256" key="1">
    <source>
        <dbReference type="ARBA" id="ARBA00005964"/>
    </source>
</evidence>
<proteinExistence type="inferred from homology"/>
<name>A0AAD9KFC4_9ANNE</name>
<dbReference type="PANTHER" id="PTHR43903">
    <property type="entry name" value="NEUROLIGIN"/>
    <property type="match status" value="1"/>
</dbReference>
<evidence type="ECO:0000313" key="5">
    <source>
        <dbReference type="Proteomes" id="UP001208570"/>
    </source>
</evidence>
<reference evidence="4" key="1">
    <citation type="journal article" date="2023" name="Mol. Biol. Evol.">
        <title>Third-Generation Sequencing Reveals the Adaptive Role of the Epigenome in Three Deep-Sea Polychaetes.</title>
        <authorList>
            <person name="Perez M."/>
            <person name="Aroh O."/>
            <person name="Sun Y."/>
            <person name="Lan Y."/>
            <person name="Juniper S.K."/>
            <person name="Young C.R."/>
            <person name="Angers B."/>
            <person name="Qian P.Y."/>
        </authorList>
    </citation>
    <scope>NUCLEOTIDE SEQUENCE</scope>
    <source>
        <strain evidence="4">P08H-3</strain>
    </source>
</reference>
<dbReference type="InterPro" id="IPR029058">
    <property type="entry name" value="AB_hydrolase_fold"/>
</dbReference>
<comment type="similarity">
    <text evidence="1">Belongs to the type-B carboxylesterase/lipase family.</text>
</comment>
<feature type="transmembrane region" description="Helical" evidence="2">
    <location>
        <begin position="565"/>
        <end position="591"/>
    </location>
</feature>
<dbReference type="Gene3D" id="3.40.50.1820">
    <property type="entry name" value="alpha/beta hydrolase"/>
    <property type="match status" value="1"/>
</dbReference>
<keyword evidence="2" id="KW-1133">Transmembrane helix</keyword>